<evidence type="ECO:0008006" key="5">
    <source>
        <dbReference type="Google" id="ProtNLM"/>
    </source>
</evidence>
<comment type="similarity">
    <text evidence="1">Belongs to the chaperonin (HSP60) family.</text>
</comment>
<organism evidence="3 4">
    <name type="scientific">Pantoea cypripedii</name>
    <name type="common">Pectobacterium cypripedii</name>
    <name type="synonym">Erwinia cypripedii</name>
    <dbReference type="NCBI Taxonomy" id="55209"/>
    <lineage>
        <taxon>Bacteria</taxon>
        <taxon>Pseudomonadati</taxon>
        <taxon>Pseudomonadota</taxon>
        <taxon>Gammaproteobacteria</taxon>
        <taxon>Enterobacterales</taxon>
        <taxon>Erwiniaceae</taxon>
        <taxon>Pantoea</taxon>
    </lineage>
</organism>
<dbReference type="RefSeq" id="WP_208718900.1">
    <property type="nucleotide sequence ID" value="NZ_CP024770.1"/>
</dbReference>
<dbReference type="PANTHER" id="PTHR45633">
    <property type="entry name" value="60 KDA HEAT SHOCK PROTEIN, MITOCHONDRIAL"/>
    <property type="match status" value="1"/>
</dbReference>
<gene>
    <name evidence="3" type="ORF">CUN67_28830</name>
</gene>
<dbReference type="SUPFAM" id="SSF48592">
    <property type="entry name" value="GroEL equatorial domain-like"/>
    <property type="match status" value="1"/>
</dbReference>
<evidence type="ECO:0000313" key="4">
    <source>
        <dbReference type="Proteomes" id="UP000502005"/>
    </source>
</evidence>
<dbReference type="Proteomes" id="UP000502005">
    <property type="component" value="Plasmid pNE1B"/>
</dbReference>
<accession>A0A6B9GGD5</accession>
<dbReference type="InterPro" id="IPR001844">
    <property type="entry name" value="Cpn60/GroEL"/>
</dbReference>
<evidence type="ECO:0000313" key="3">
    <source>
        <dbReference type="EMBL" id="QGY32939.1"/>
    </source>
</evidence>
<evidence type="ECO:0000256" key="1">
    <source>
        <dbReference type="ARBA" id="ARBA00006607"/>
    </source>
</evidence>
<dbReference type="GO" id="GO:0042026">
    <property type="term" value="P:protein refolding"/>
    <property type="evidence" value="ECO:0007669"/>
    <property type="project" value="InterPro"/>
</dbReference>
<dbReference type="InterPro" id="IPR027409">
    <property type="entry name" value="GroEL-like_apical_dom_sf"/>
</dbReference>
<evidence type="ECO:0000256" key="2">
    <source>
        <dbReference type="ARBA" id="ARBA00023186"/>
    </source>
</evidence>
<keyword evidence="3" id="KW-0614">Plasmid</keyword>
<dbReference type="SUPFAM" id="SSF52029">
    <property type="entry name" value="GroEL apical domain-like"/>
    <property type="match status" value="1"/>
</dbReference>
<dbReference type="Gene3D" id="1.10.560.10">
    <property type="entry name" value="GroEL-like equatorial domain"/>
    <property type="match status" value="1"/>
</dbReference>
<dbReference type="InterPro" id="IPR027410">
    <property type="entry name" value="TCP-1-like_intermed_sf"/>
</dbReference>
<protein>
    <recommendedName>
        <fullName evidence="5">60 kDa chaperonin</fullName>
    </recommendedName>
</protein>
<dbReference type="SMR" id="A0A6B9GGD5"/>
<dbReference type="Gene3D" id="3.30.260.10">
    <property type="entry name" value="TCP-1-like chaperonin intermediate domain"/>
    <property type="match status" value="1"/>
</dbReference>
<dbReference type="AlphaFoldDB" id="A0A6B9GGD5"/>
<dbReference type="Gene3D" id="3.50.7.10">
    <property type="entry name" value="GroEL"/>
    <property type="match status" value="1"/>
</dbReference>
<dbReference type="PRINTS" id="PR00298">
    <property type="entry name" value="CHAPERONIN60"/>
</dbReference>
<geneLocation type="plasmid" evidence="4">
    <name>pne1b</name>
</geneLocation>
<reference evidence="3 4" key="1">
    <citation type="submission" date="2017-11" db="EMBL/GenBank/DDBJ databases">
        <title>Genome sequence of Pantoea cypripedii NE1.</title>
        <authorList>
            <person name="Nascimento F.X."/>
        </authorList>
    </citation>
    <scope>NUCLEOTIDE SEQUENCE [LARGE SCALE GENOMIC DNA]</scope>
    <source>
        <strain evidence="3 4">NE1</strain>
        <plasmid evidence="4">pne1b</plasmid>
    </source>
</reference>
<keyword evidence="2" id="KW-0143">Chaperone</keyword>
<dbReference type="EMBL" id="CP024770">
    <property type="protein sequence ID" value="QGY32939.1"/>
    <property type="molecule type" value="Genomic_DNA"/>
</dbReference>
<proteinExistence type="inferred from homology"/>
<dbReference type="GO" id="GO:0140662">
    <property type="term" value="F:ATP-dependent protein folding chaperone"/>
    <property type="evidence" value="ECO:0007669"/>
    <property type="project" value="InterPro"/>
</dbReference>
<name>A0A6B9GGD5_PANCY</name>
<dbReference type="InterPro" id="IPR027413">
    <property type="entry name" value="GROEL-like_equatorial_sf"/>
</dbReference>
<sequence length="499" mass="52903">MVVALRSSLPLSGEHVRHIIRQSLTETVRAIAPSLGPNGRGVIYDVGMAQAGMAMSGCTIAKLVVGEEGAETIAPRILLEAMNGIRRDLGDGAIRLACITNAIYQSASLSVSRGGNPGQISRALKDTGVLAMQQLANLRSVMPAVTQIARVASGDSEIAAALGAIGEHIMSPGTIEVKEGEKPGLELLQHSGFCLDICPDIAGISPTEPRVCIEMDNVYLVVINEVISDLGPMAPVLNAFVQNNKSLVIIARGFVGQAAAALIENRGKYCLNILGLVPEASGLHALDLLEDVCVASGATLIGETTGIDLTAIQPAMLGHARHIIVDKNHCVLTDPTEVPAAIKLRQTSLLKEAEQHRYLALDRERLQRRAARLNGYWAELKISGLNPWETVQRMDDARAAIAVVQAAGQRGVVAGGGKALARVAVWLGQLDNVRKPAEQAALQAVIAGCNAIQDQLSANSKQDEGEWRDDIVDPFSITQTLFQRAISVAATLLTIEVLV</sequence>